<dbReference type="eggNOG" id="COG2203">
    <property type="taxonomic scope" value="Bacteria"/>
</dbReference>
<dbReference type="SUPFAM" id="SSF55781">
    <property type="entry name" value="GAF domain-like"/>
    <property type="match status" value="1"/>
</dbReference>
<dbReference type="eggNOG" id="COG3437">
    <property type="taxonomic scope" value="Bacteria"/>
</dbReference>
<dbReference type="PROSITE" id="PS51832">
    <property type="entry name" value="HD_GYP"/>
    <property type="match status" value="1"/>
</dbReference>
<dbReference type="KEGG" id="bpb:bpr_I2114"/>
<dbReference type="eggNOG" id="COG2206">
    <property type="taxonomic scope" value="Bacteria"/>
</dbReference>
<dbReference type="InterPro" id="IPR029016">
    <property type="entry name" value="GAF-like_dom_sf"/>
</dbReference>
<feature type="domain" description="HD-GYP" evidence="1">
    <location>
        <begin position="286"/>
        <end position="482"/>
    </location>
</feature>
<dbReference type="SUPFAM" id="SSF109604">
    <property type="entry name" value="HD-domain/PDEase-like"/>
    <property type="match status" value="2"/>
</dbReference>
<proteinExistence type="predicted"/>
<keyword evidence="3" id="KW-1185">Reference proteome</keyword>
<protein>
    <submittedName>
        <fullName evidence="2">HD-GYP/GAF domain-containing protein</fullName>
    </submittedName>
</protein>
<dbReference type="EMBL" id="CP001810">
    <property type="protein sequence ID" value="ADL34847.1"/>
    <property type="molecule type" value="Genomic_DNA"/>
</dbReference>
<dbReference type="Gene3D" id="1.10.3210.10">
    <property type="entry name" value="Hypothetical protein af1432"/>
    <property type="match status" value="2"/>
</dbReference>
<dbReference type="RefSeq" id="WP_013281501.1">
    <property type="nucleotide sequence ID" value="NC_014387.1"/>
</dbReference>
<dbReference type="Gene3D" id="3.30.450.40">
    <property type="match status" value="1"/>
</dbReference>
<dbReference type="InterPro" id="IPR037522">
    <property type="entry name" value="HD_GYP_dom"/>
</dbReference>
<accession>E0RVJ8</accession>
<evidence type="ECO:0000259" key="1">
    <source>
        <dbReference type="PROSITE" id="PS51832"/>
    </source>
</evidence>
<reference evidence="2 3" key="1">
    <citation type="journal article" date="2010" name="PLoS ONE">
        <title>The glycobiome of the rumen bacterium Butyrivibrio proteoclasticus B316(T) highlights adaptation to a polysaccharide-rich environment.</title>
        <authorList>
            <person name="Kelly W.J."/>
            <person name="Leahy S.C."/>
            <person name="Altermann E."/>
            <person name="Yeoman C.J."/>
            <person name="Dunne J.C."/>
            <person name="Kong Z."/>
            <person name="Pacheco D.M."/>
            <person name="Li D."/>
            <person name="Noel S.J."/>
            <person name="Moon C.D."/>
            <person name="Cookson A.L."/>
            <person name="Attwood G.T."/>
        </authorList>
    </citation>
    <scope>NUCLEOTIDE SEQUENCE [LARGE SCALE GENOMIC DNA]</scope>
    <source>
        <strain evidence="3">ATCC 51982 / DSM 14932 / B316</strain>
    </source>
</reference>
<evidence type="ECO:0000313" key="2">
    <source>
        <dbReference type="EMBL" id="ADL34847.1"/>
    </source>
</evidence>
<sequence length="482" mass="54432">MKEFKTDHLIQIAIALSAEKNIDKLLDMILKEAITISNCDAGTVYVRQDDQLFFHNTYTGAAGFPDDVSSKKKSMPPLKLSREYVSACAVLDKKKINIADVYESDEYDFSGAKKYDAMNGYRTKSMLVIPLEDDKSEVLGVLQLINAQDKDKEVIPFPVEVEDIISALASLAAVSLTNRRLAQQVLDTLHSFVEVMVEAIDTRSSYNANHTKSMVSYARKFLDYIGKAHDQRALTEEEKDSFLMSVWLHDIGKLVIPLEVMDKATRLGDKKMAVKNRVTVACLMEELEGYKNPAQLDKHQDKIKEIKRAYELIEECDTKGFLPDDVLENLRNAAKIMVLDEEGKEIALLTGEEETAITVRKGTLTDEERNVMQSHVVYTGKMLDKMDFRGPYSNVPDWAASHHELLDGSGYPNHKTAEDIPVQVRFLTIIDVYDALTAEDRPYKPPMPSEKAFGILDSMANEGKIDKNILDLFKESKAWEKE</sequence>
<dbReference type="Pfam" id="PF01590">
    <property type="entry name" value="GAF"/>
    <property type="match status" value="1"/>
</dbReference>
<evidence type="ECO:0000313" key="3">
    <source>
        <dbReference type="Proteomes" id="UP000001299"/>
    </source>
</evidence>
<dbReference type="InterPro" id="IPR003018">
    <property type="entry name" value="GAF"/>
</dbReference>
<dbReference type="PANTHER" id="PTHR43155">
    <property type="entry name" value="CYCLIC DI-GMP PHOSPHODIESTERASE PA4108-RELATED"/>
    <property type="match status" value="1"/>
</dbReference>
<dbReference type="SMART" id="SM00065">
    <property type="entry name" value="GAF"/>
    <property type="match status" value="1"/>
</dbReference>
<dbReference type="HOGENOM" id="CLU_000445_92_13_9"/>
<dbReference type="Pfam" id="PF13487">
    <property type="entry name" value="HD_5"/>
    <property type="match status" value="1"/>
</dbReference>
<dbReference type="Proteomes" id="UP000001299">
    <property type="component" value="Chromosome 1"/>
</dbReference>
<name>E0RVJ8_BUTPB</name>
<dbReference type="AlphaFoldDB" id="E0RVJ8"/>
<dbReference type="InterPro" id="IPR003607">
    <property type="entry name" value="HD/PDEase_dom"/>
</dbReference>
<gene>
    <name evidence="2" type="ordered locus">bpr_I2114</name>
</gene>
<dbReference type="PANTHER" id="PTHR43155:SF2">
    <property type="entry name" value="CYCLIC DI-GMP PHOSPHODIESTERASE PA4108"/>
    <property type="match status" value="1"/>
</dbReference>
<dbReference type="STRING" id="515622.bpr_I2114"/>
<organism evidence="2 3">
    <name type="scientific">Butyrivibrio proteoclasticus (strain ATCC 51982 / DSM 14932 / B316)</name>
    <name type="common">Clostridium proteoclasticum</name>
    <dbReference type="NCBI Taxonomy" id="515622"/>
    <lineage>
        <taxon>Bacteria</taxon>
        <taxon>Bacillati</taxon>
        <taxon>Bacillota</taxon>
        <taxon>Clostridia</taxon>
        <taxon>Lachnospirales</taxon>
        <taxon>Lachnospiraceae</taxon>
        <taxon>Butyrivibrio</taxon>
    </lineage>
</organism>
<dbReference type="CDD" id="cd00077">
    <property type="entry name" value="HDc"/>
    <property type="match status" value="2"/>
</dbReference>